<name>A0A8R7R3T9_TRIUA</name>
<dbReference type="Gramene" id="TuG1812G0700004276.01.T01">
    <property type="protein sequence ID" value="TuG1812G0700004276.01.T01.cds338356"/>
    <property type="gene ID" value="TuG1812G0700004276.01"/>
</dbReference>
<dbReference type="Proteomes" id="UP000015106">
    <property type="component" value="Chromosome 7"/>
</dbReference>
<evidence type="ECO:0000256" key="1">
    <source>
        <dbReference type="SAM" id="MobiDB-lite"/>
    </source>
</evidence>
<evidence type="ECO:0000313" key="2">
    <source>
        <dbReference type="EnsemblPlants" id="TuG1812G0700004276.01.T01.cds338356"/>
    </source>
</evidence>
<reference evidence="3" key="1">
    <citation type="journal article" date="2013" name="Nature">
        <title>Draft genome of the wheat A-genome progenitor Triticum urartu.</title>
        <authorList>
            <person name="Ling H.Q."/>
            <person name="Zhao S."/>
            <person name="Liu D."/>
            <person name="Wang J."/>
            <person name="Sun H."/>
            <person name="Zhang C."/>
            <person name="Fan H."/>
            <person name="Li D."/>
            <person name="Dong L."/>
            <person name="Tao Y."/>
            <person name="Gao C."/>
            <person name="Wu H."/>
            <person name="Li Y."/>
            <person name="Cui Y."/>
            <person name="Guo X."/>
            <person name="Zheng S."/>
            <person name="Wang B."/>
            <person name="Yu K."/>
            <person name="Liang Q."/>
            <person name="Yang W."/>
            <person name="Lou X."/>
            <person name="Chen J."/>
            <person name="Feng M."/>
            <person name="Jian J."/>
            <person name="Zhang X."/>
            <person name="Luo G."/>
            <person name="Jiang Y."/>
            <person name="Liu J."/>
            <person name="Wang Z."/>
            <person name="Sha Y."/>
            <person name="Zhang B."/>
            <person name="Wu H."/>
            <person name="Tang D."/>
            <person name="Shen Q."/>
            <person name="Xue P."/>
            <person name="Zou S."/>
            <person name="Wang X."/>
            <person name="Liu X."/>
            <person name="Wang F."/>
            <person name="Yang Y."/>
            <person name="An X."/>
            <person name="Dong Z."/>
            <person name="Zhang K."/>
            <person name="Zhang X."/>
            <person name="Luo M.C."/>
            <person name="Dvorak J."/>
            <person name="Tong Y."/>
            <person name="Wang J."/>
            <person name="Yang H."/>
            <person name="Li Z."/>
            <person name="Wang D."/>
            <person name="Zhang A."/>
            <person name="Wang J."/>
        </authorList>
    </citation>
    <scope>NUCLEOTIDE SEQUENCE</scope>
    <source>
        <strain evidence="3">cv. G1812</strain>
    </source>
</reference>
<feature type="region of interest" description="Disordered" evidence="1">
    <location>
        <begin position="1"/>
        <end position="40"/>
    </location>
</feature>
<dbReference type="EnsemblPlants" id="TuG1812G0700004276.01.T01">
    <property type="protein sequence ID" value="TuG1812G0700004276.01.T01.cds338356"/>
    <property type="gene ID" value="TuG1812G0700004276.01"/>
</dbReference>
<reference evidence="2" key="2">
    <citation type="submission" date="2018-03" db="EMBL/GenBank/DDBJ databases">
        <title>The Triticum urartu genome reveals the dynamic nature of wheat genome evolution.</title>
        <authorList>
            <person name="Ling H."/>
            <person name="Ma B."/>
            <person name="Shi X."/>
            <person name="Liu H."/>
            <person name="Dong L."/>
            <person name="Sun H."/>
            <person name="Cao Y."/>
            <person name="Gao Q."/>
            <person name="Zheng S."/>
            <person name="Li Y."/>
            <person name="Yu Y."/>
            <person name="Du H."/>
            <person name="Qi M."/>
            <person name="Li Y."/>
            <person name="Yu H."/>
            <person name="Cui Y."/>
            <person name="Wang N."/>
            <person name="Chen C."/>
            <person name="Wu H."/>
            <person name="Zhao Y."/>
            <person name="Zhang J."/>
            <person name="Li Y."/>
            <person name="Zhou W."/>
            <person name="Zhang B."/>
            <person name="Hu W."/>
            <person name="Eijk M."/>
            <person name="Tang J."/>
            <person name="Witsenboer H."/>
            <person name="Zhao S."/>
            <person name="Li Z."/>
            <person name="Zhang A."/>
            <person name="Wang D."/>
            <person name="Liang C."/>
        </authorList>
    </citation>
    <scope>NUCLEOTIDE SEQUENCE [LARGE SCALE GENOMIC DNA]</scope>
    <source>
        <strain evidence="2">cv. G1812</strain>
    </source>
</reference>
<feature type="compositionally biased region" description="Polar residues" evidence="1">
    <location>
        <begin position="1"/>
        <end position="11"/>
    </location>
</feature>
<reference evidence="2" key="3">
    <citation type="submission" date="2022-06" db="UniProtKB">
        <authorList>
            <consortium name="EnsemblPlants"/>
        </authorList>
    </citation>
    <scope>IDENTIFICATION</scope>
</reference>
<evidence type="ECO:0000313" key="3">
    <source>
        <dbReference type="Proteomes" id="UP000015106"/>
    </source>
</evidence>
<dbReference type="AlphaFoldDB" id="A0A8R7R3T9"/>
<organism evidence="2 3">
    <name type="scientific">Triticum urartu</name>
    <name type="common">Red wild einkorn</name>
    <name type="synonym">Crithodium urartu</name>
    <dbReference type="NCBI Taxonomy" id="4572"/>
    <lineage>
        <taxon>Eukaryota</taxon>
        <taxon>Viridiplantae</taxon>
        <taxon>Streptophyta</taxon>
        <taxon>Embryophyta</taxon>
        <taxon>Tracheophyta</taxon>
        <taxon>Spermatophyta</taxon>
        <taxon>Magnoliopsida</taxon>
        <taxon>Liliopsida</taxon>
        <taxon>Poales</taxon>
        <taxon>Poaceae</taxon>
        <taxon>BOP clade</taxon>
        <taxon>Pooideae</taxon>
        <taxon>Triticodae</taxon>
        <taxon>Triticeae</taxon>
        <taxon>Triticinae</taxon>
        <taxon>Triticum</taxon>
    </lineage>
</organism>
<proteinExistence type="predicted"/>
<keyword evidence="3" id="KW-1185">Reference proteome</keyword>
<accession>A0A8R7R3T9</accession>
<sequence length="122" mass="12559">MMTTTLGSLSSGAIPRADASSPALPRRDDDPDGLLSVQTSTSSATAMIPIMSAKPRRRYGVGVLQKAGCAPWPTATIASPALIGLMTNDGARGSIPLPTFFLSACAYSKQSGGFALLLCGWL</sequence>
<protein>
    <submittedName>
        <fullName evidence="2">Uncharacterized protein</fullName>
    </submittedName>
</protein>